<dbReference type="InterPro" id="IPR022062">
    <property type="entry name" value="DUF3618"/>
</dbReference>
<feature type="compositionally biased region" description="Basic and acidic residues" evidence="1">
    <location>
        <begin position="7"/>
        <end position="23"/>
    </location>
</feature>
<evidence type="ECO:0008006" key="4">
    <source>
        <dbReference type="Google" id="ProtNLM"/>
    </source>
</evidence>
<dbReference type="Pfam" id="PF12277">
    <property type="entry name" value="DUF3618"/>
    <property type="match status" value="1"/>
</dbReference>
<feature type="region of interest" description="Disordered" evidence="1">
    <location>
        <begin position="284"/>
        <end position="332"/>
    </location>
</feature>
<dbReference type="STRING" id="555512.SAMN04487993_103333"/>
<protein>
    <recommendedName>
        <fullName evidence="4">DUF3618 domain-containing protein</fullName>
    </recommendedName>
</protein>
<dbReference type="EMBL" id="FNEJ01000033">
    <property type="protein sequence ID" value="SDJ45983.1"/>
    <property type="molecule type" value="Genomic_DNA"/>
</dbReference>
<feature type="region of interest" description="Disordered" evidence="1">
    <location>
        <begin position="90"/>
        <end position="146"/>
    </location>
</feature>
<proteinExistence type="predicted"/>
<dbReference type="Proteomes" id="UP000199093">
    <property type="component" value="Unassembled WGS sequence"/>
</dbReference>
<keyword evidence="3" id="KW-1185">Reference proteome</keyword>
<sequence length="332" mass="36180">MPSDTRSPQDIERDVERHRSDLSDSLREIQSRFTPEAVVREVTQAFRSHGSEMGTAVTRSVQQNPVALAVTGIGLAWLIFGRSHDDRPAAPAAYDPLQDGVDRPDPRALYGTPPVHPATTGRDPSYPAWLDATDRYDGGTSDEESTRAKAARGMSQAGHDVAHRASQMRDRLYHGTEHLGDAARQRIASARHAAVTARDRAAPVLRDNWRAGRDNASRFLEEQPLVAGALAIAVGAALASALPRTRTEDALMGEESDRLVHEAERIFEEEREKAKQVGKAALDEAGKIADEKRSDAADAARTLSDETRDAAARVRGAAEEEADRQKLTSREG</sequence>
<feature type="region of interest" description="Disordered" evidence="1">
    <location>
        <begin position="1"/>
        <end position="23"/>
    </location>
</feature>
<accession>A0A1G8TWV8</accession>
<dbReference type="RefSeq" id="WP_089851890.1">
    <property type="nucleotide sequence ID" value="NZ_FNEJ01000033.1"/>
</dbReference>
<evidence type="ECO:0000313" key="3">
    <source>
        <dbReference type="Proteomes" id="UP000199093"/>
    </source>
</evidence>
<organism evidence="2 3">
    <name type="scientific">Salipiger marinus</name>
    <dbReference type="NCBI Taxonomy" id="555512"/>
    <lineage>
        <taxon>Bacteria</taxon>
        <taxon>Pseudomonadati</taxon>
        <taxon>Pseudomonadota</taxon>
        <taxon>Alphaproteobacteria</taxon>
        <taxon>Rhodobacterales</taxon>
        <taxon>Roseobacteraceae</taxon>
        <taxon>Salipiger</taxon>
    </lineage>
</organism>
<name>A0A1G8TWV8_9RHOB</name>
<dbReference type="AlphaFoldDB" id="A0A1G8TWV8"/>
<gene>
    <name evidence="2" type="ORF">SAMN04487993_103333</name>
</gene>
<reference evidence="2 3" key="1">
    <citation type="submission" date="2016-10" db="EMBL/GenBank/DDBJ databases">
        <authorList>
            <person name="de Groot N.N."/>
        </authorList>
    </citation>
    <scope>NUCLEOTIDE SEQUENCE [LARGE SCALE GENOMIC DNA]</scope>
    <source>
        <strain evidence="2 3">DSM 26424</strain>
    </source>
</reference>
<dbReference type="OrthoDB" id="7471221at2"/>
<evidence type="ECO:0000313" key="2">
    <source>
        <dbReference type="EMBL" id="SDJ45983.1"/>
    </source>
</evidence>
<evidence type="ECO:0000256" key="1">
    <source>
        <dbReference type="SAM" id="MobiDB-lite"/>
    </source>
</evidence>